<name>A0A8W7PX10_ANOCL</name>
<dbReference type="AlphaFoldDB" id="A0A8W7PX10"/>
<reference evidence="2" key="1">
    <citation type="submission" date="2022-08" db="UniProtKB">
        <authorList>
            <consortium name="EnsemblMetazoa"/>
        </authorList>
    </citation>
    <scope>IDENTIFICATION</scope>
</reference>
<feature type="region of interest" description="Disordered" evidence="1">
    <location>
        <begin position="229"/>
        <end position="248"/>
    </location>
</feature>
<evidence type="ECO:0000256" key="1">
    <source>
        <dbReference type="SAM" id="MobiDB-lite"/>
    </source>
</evidence>
<protein>
    <submittedName>
        <fullName evidence="2">Uncharacterized protein</fullName>
    </submittedName>
</protein>
<organism evidence="2">
    <name type="scientific">Anopheles coluzzii</name>
    <name type="common">African malaria mosquito</name>
    <dbReference type="NCBI Taxonomy" id="1518534"/>
    <lineage>
        <taxon>Eukaryota</taxon>
        <taxon>Metazoa</taxon>
        <taxon>Ecdysozoa</taxon>
        <taxon>Arthropoda</taxon>
        <taxon>Hexapoda</taxon>
        <taxon>Insecta</taxon>
        <taxon>Pterygota</taxon>
        <taxon>Neoptera</taxon>
        <taxon>Endopterygota</taxon>
        <taxon>Diptera</taxon>
        <taxon>Nematocera</taxon>
        <taxon>Culicoidea</taxon>
        <taxon>Culicidae</taxon>
        <taxon>Anophelinae</taxon>
        <taxon>Anopheles</taxon>
    </lineage>
</organism>
<evidence type="ECO:0000313" key="2">
    <source>
        <dbReference type="EnsemblMetazoa" id="ACOM038781-PA.1"/>
    </source>
</evidence>
<proteinExistence type="predicted"/>
<dbReference type="Proteomes" id="UP000075882">
    <property type="component" value="Unassembled WGS sequence"/>
</dbReference>
<dbReference type="EnsemblMetazoa" id="ACOM038781-RA">
    <property type="protein sequence ID" value="ACOM038781-PA.1"/>
    <property type="gene ID" value="ACOM038781"/>
</dbReference>
<sequence length="443" mass="49805">MKAGALEHVLQIVHLHHTGARERVDLAHRHHVREHVAQPLRVEKVQIAQRRVIVVQQHAVVVQEHGRLVQLRPVPETLQPAQLHLVRDRLAVPVRVQHRIGTVLPQAGGNVRDHVLQRQVAGRDALVQQRLLAAGRPQRERRIVDQPRQQLDVVPGPAAHLDRVEHARQPNLFRVRHRDEPVAYDLLQLFRLLRRQRLADRIVVRADDDDGRVRGARLYVAEPLEHLGQAAPPVDDAPQHQRSGSWSEQPRVFRFQSRDSSPMCGGSSVMSMLPLRFSTLRLVSSWIEAGISFRQLLLMSSIERLGKMSRDLAIPIRLHSASSDSPSVVTSSVESWMRVSELSASTSVRSDSSRRWRRWQHTLFSTAVRREVILFELVDDFTTVVISVPPYDVVDALEEGVVSPPPDPPRLPDLPPLPPPVPAPPPPPPPPLSVGCFLPSCGL</sequence>
<feature type="region of interest" description="Disordered" evidence="1">
    <location>
        <begin position="399"/>
        <end position="432"/>
    </location>
</feature>
<accession>A0A8W7PX10</accession>
<feature type="compositionally biased region" description="Pro residues" evidence="1">
    <location>
        <begin position="403"/>
        <end position="432"/>
    </location>
</feature>